<evidence type="ECO:0000313" key="3">
    <source>
        <dbReference type="EMBL" id="QEC56595.1"/>
    </source>
</evidence>
<dbReference type="InterPro" id="IPR001387">
    <property type="entry name" value="Cro/C1-type_HTH"/>
</dbReference>
<feature type="domain" description="HTH cro/C1-type" evidence="2">
    <location>
        <begin position="12"/>
        <end position="63"/>
    </location>
</feature>
<dbReference type="EMBL" id="CP042433">
    <property type="protein sequence ID" value="QEC56595.1"/>
    <property type="molecule type" value="Genomic_DNA"/>
</dbReference>
<dbReference type="OrthoDB" id="9794834at2"/>
<dbReference type="PANTHER" id="PTHR43236">
    <property type="entry name" value="ANTITOXIN HIGA1"/>
    <property type="match status" value="1"/>
</dbReference>
<dbReference type="Pfam" id="PF06114">
    <property type="entry name" value="Peptidase_M78"/>
    <property type="match status" value="1"/>
</dbReference>
<dbReference type="Gene3D" id="1.10.10.2910">
    <property type="match status" value="1"/>
</dbReference>
<name>A0A5B8UKQ0_9BACT</name>
<reference evidence="3 4" key="1">
    <citation type="journal article" date="2015" name="Int. J. Syst. Evol. Microbiol.">
        <title>Flavisolibacter ginsenosidimutans sp. nov., with ginsenoside-converting activity isolated from soil used for cultivating ginseng.</title>
        <authorList>
            <person name="Zhao Y."/>
            <person name="Liu Q."/>
            <person name="Kang M.S."/>
            <person name="Jin F."/>
            <person name="Yu H."/>
            <person name="Im W.T."/>
        </authorList>
    </citation>
    <scope>NUCLEOTIDE SEQUENCE [LARGE SCALE GENOMIC DNA]</scope>
    <source>
        <strain evidence="3 4">Gsoil 636</strain>
    </source>
</reference>
<gene>
    <name evidence="3" type="ORF">FSB75_12055</name>
</gene>
<dbReference type="PROSITE" id="PS50943">
    <property type="entry name" value="HTH_CROC1"/>
    <property type="match status" value="1"/>
</dbReference>
<dbReference type="RefSeq" id="WP_146787641.1">
    <property type="nucleotide sequence ID" value="NZ_BAABIO010000005.1"/>
</dbReference>
<proteinExistence type="inferred from homology"/>
<dbReference type="InterPro" id="IPR010359">
    <property type="entry name" value="IrrE_HExxH"/>
</dbReference>
<dbReference type="CDD" id="cd00093">
    <property type="entry name" value="HTH_XRE"/>
    <property type="match status" value="1"/>
</dbReference>
<evidence type="ECO:0000256" key="1">
    <source>
        <dbReference type="ARBA" id="ARBA00007227"/>
    </source>
</evidence>
<dbReference type="GO" id="GO:0003677">
    <property type="term" value="F:DNA binding"/>
    <property type="evidence" value="ECO:0007669"/>
    <property type="project" value="InterPro"/>
</dbReference>
<dbReference type="InterPro" id="IPR010982">
    <property type="entry name" value="Lambda_DNA-bd_dom_sf"/>
</dbReference>
<dbReference type="SMART" id="SM00530">
    <property type="entry name" value="HTH_XRE"/>
    <property type="match status" value="1"/>
</dbReference>
<dbReference type="KEGG" id="fgg:FSB75_12055"/>
<dbReference type="Pfam" id="PF01381">
    <property type="entry name" value="HTH_3"/>
    <property type="match status" value="1"/>
</dbReference>
<dbReference type="SUPFAM" id="SSF47413">
    <property type="entry name" value="lambda repressor-like DNA-binding domains"/>
    <property type="match status" value="1"/>
</dbReference>
<dbReference type="AlphaFoldDB" id="A0A5B8UKQ0"/>
<accession>A0A5B8UKQ0</accession>
<sequence length="342" mass="39381">MEHFNPTMVTLAREARGYTQQDLAERINTQKAFISKIEHGELGVSEIILDSISKATSYPLNFFFQPGTILPMNLSYRKRKKVPAKVITPIEAKFNIVRNNIQFLTRSLNKQAPLIPTFKVTEENTPNLIAKQFRQCLGLQKPVIDNLTKVLEDQGIIISCFEFGSERVDSRSILTDDQFPIMFLNKSHLGDRLRFSLAFQLGHLVMHTYSPVPADREISHEANLFAAELLMPEEAIKEDFKDGVTLPLLAQLKRKWKVSMISLLYRADDLGLLTPNQKRYLVQQFNQAKIRRREPVELDVAKEQPKLIHQMVVEYCNQESLSLPQFTQVLALELEDYLELYC</sequence>
<protein>
    <submittedName>
        <fullName evidence="3">ImmA/IrrE family metallo-endopeptidase</fullName>
    </submittedName>
</protein>
<dbReference type="Gene3D" id="1.10.260.40">
    <property type="entry name" value="lambda repressor-like DNA-binding domains"/>
    <property type="match status" value="1"/>
</dbReference>
<keyword evidence="4" id="KW-1185">Reference proteome</keyword>
<organism evidence="3 4">
    <name type="scientific">Flavisolibacter ginsenosidimutans</name>
    <dbReference type="NCBI Taxonomy" id="661481"/>
    <lineage>
        <taxon>Bacteria</taxon>
        <taxon>Pseudomonadati</taxon>
        <taxon>Bacteroidota</taxon>
        <taxon>Chitinophagia</taxon>
        <taxon>Chitinophagales</taxon>
        <taxon>Chitinophagaceae</taxon>
        <taxon>Flavisolibacter</taxon>
    </lineage>
</organism>
<dbReference type="InterPro" id="IPR052345">
    <property type="entry name" value="Rad_response_metalloprotease"/>
</dbReference>
<evidence type="ECO:0000313" key="4">
    <source>
        <dbReference type="Proteomes" id="UP000321204"/>
    </source>
</evidence>
<comment type="similarity">
    <text evidence="1">Belongs to the short-chain fatty acyl-CoA assimilation regulator (ScfR) family.</text>
</comment>
<dbReference type="Proteomes" id="UP000321204">
    <property type="component" value="Chromosome"/>
</dbReference>
<evidence type="ECO:0000259" key="2">
    <source>
        <dbReference type="PROSITE" id="PS50943"/>
    </source>
</evidence>
<dbReference type="PANTHER" id="PTHR43236:SF1">
    <property type="entry name" value="BLL7220 PROTEIN"/>
    <property type="match status" value="1"/>
</dbReference>